<evidence type="ECO:0000313" key="4">
    <source>
        <dbReference type="EMBL" id="SKB86107.1"/>
    </source>
</evidence>
<dbReference type="FunFam" id="3.40.50.720:FF:000084">
    <property type="entry name" value="Short-chain dehydrogenase reductase"/>
    <property type="match status" value="1"/>
</dbReference>
<dbReference type="PRINTS" id="PR00081">
    <property type="entry name" value="GDHRDH"/>
</dbReference>
<dbReference type="SUPFAM" id="SSF51735">
    <property type="entry name" value="NAD(P)-binding Rossmann-fold domains"/>
    <property type="match status" value="1"/>
</dbReference>
<dbReference type="EMBL" id="FUYM01000007">
    <property type="protein sequence ID" value="SKB86107.1"/>
    <property type="molecule type" value="Genomic_DNA"/>
</dbReference>
<protein>
    <submittedName>
        <fullName evidence="4">NAD(P)-dependent dehydrogenase, short-chain alcohol dehydrogenase family</fullName>
    </submittedName>
</protein>
<organism evidence="4 5">
    <name type="scientific">Rhizorhabdus histidinilytica</name>
    <dbReference type="NCBI Taxonomy" id="439228"/>
    <lineage>
        <taxon>Bacteria</taxon>
        <taxon>Pseudomonadati</taxon>
        <taxon>Pseudomonadota</taxon>
        <taxon>Alphaproteobacteria</taxon>
        <taxon>Sphingomonadales</taxon>
        <taxon>Sphingomonadaceae</taxon>
        <taxon>Rhizorhabdus</taxon>
    </lineage>
</organism>
<evidence type="ECO:0000313" key="5">
    <source>
        <dbReference type="Proteomes" id="UP000189818"/>
    </source>
</evidence>
<dbReference type="InterPro" id="IPR057326">
    <property type="entry name" value="KR_dom"/>
</dbReference>
<sequence length="273" mass="28318">MSGPKPAIDTGRNGFNGLDADELPDPSKLFDMSGKTVLITGGSRGMGRAMSHGFAAAGADVIVTSRKLDACEAVAAEIRSAGRRALAVACHVGKWDDIERLMEAAYGEFGRIDVLINNAGMSPASPSSDSVSEALFDKILDVNFKGPFRLTAKVAKRMAEQGGGSIINVSSLSAIRPSPATSPYAGAKAALNAASVAIALEYAARGVRVNVIAPGAFATDIAQGWADPEQVRLRAASQRVADPREIVTAALYFASDFSSFTTGANLRVDGGRA</sequence>
<evidence type="ECO:0000256" key="1">
    <source>
        <dbReference type="ARBA" id="ARBA00006484"/>
    </source>
</evidence>
<dbReference type="AlphaFoldDB" id="A0A1T5EQ88"/>
<dbReference type="InterPro" id="IPR036291">
    <property type="entry name" value="NAD(P)-bd_dom_sf"/>
</dbReference>
<dbReference type="InterPro" id="IPR002347">
    <property type="entry name" value="SDR_fam"/>
</dbReference>
<accession>A0A1T5EQ88</accession>
<dbReference type="NCBIfam" id="NF005559">
    <property type="entry name" value="PRK07231.1"/>
    <property type="match status" value="1"/>
</dbReference>
<proteinExistence type="inferred from homology"/>
<evidence type="ECO:0000256" key="2">
    <source>
        <dbReference type="RuleBase" id="RU000363"/>
    </source>
</evidence>
<dbReference type="Gene3D" id="3.40.50.720">
    <property type="entry name" value="NAD(P)-binding Rossmann-like Domain"/>
    <property type="match status" value="1"/>
</dbReference>
<dbReference type="CDD" id="cd05233">
    <property type="entry name" value="SDR_c"/>
    <property type="match status" value="1"/>
</dbReference>
<dbReference type="STRING" id="439228.SAMN06295920_107140"/>
<dbReference type="PRINTS" id="PR00080">
    <property type="entry name" value="SDRFAMILY"/>
</dbReference>
<evidence type="ECO:0000259" key="3">
    <source>
        <dbReference type="SMART" id="SM00822"/>
    </source>
</evidence>
<name>A0A1T5EQ88_9SPHN</name>
<dbReference type="RefSeq" id="WP_079649237.1">
    <property type="nucleotide sequence ID" value="NZ_FUYM01000007.1"/>
</dbReference>
<dbReference type="OrthoDB" id="9789398at2"/>
<dbReference type="SMART" id="SM00822">
    <property type="entry name" value="PKS_KR"/>
    <property type="match status" value="1"/>
</dbReference>
<reference evidence="5" key="1">
    <citation type="submission" date="2017-02" db="EMBL/GenBank/DDBJ databases">
        <authorList>
            <person name="Varghese N."/>
            <person name="Submissions S."/>
        </authorList>
    </citation>
    <scope>NUCLEOTIDE SEQUENCE [LARGE SCALE GENOMIC DNA]</scope>
    <source>
        <strain evidence="5">UM2</strain>
    </source>
</reference>
<feature type="domain" description="Ketoreductase" evidence="3">
    <location>
        <begin position="35"/>
        <end position="228"/>
    </location>
</feature>
<dbReference type="GO" id="GO:0016616">
    <property type="term" value="F:oxidoreductase activity, acting on the CH-OH group of donors, NAD or NADP as acceptor"/>
    <property type="evidence" value="ECO:0007669"/>
    <property type="project" value="TreeGrafter"/>
</dbReference>
<dbReference type="Pfam" id="PF00106">
    <property type="entry name" value="adh_short"/>
    <property type="match status" value="1"/>
</dbReference>
<dbReference type="PANTHER" id="PTHR42760">
    <property type="entry name" value="SHORT-CHAIN DEHYDROGENASES/REDUCTASES FAMILY MEMBER"/>
    <property type="match status" value="1"/>
</dbReference>
<keyword evidence="5" id="KW-1185">Reference proteome</keyword>
<dbReference type="Proteomes" id="UP000189818">
    <property type="component" value="Unassembled WGS sequence"/>
</dbReference>
<gene>
    <name evidence="4" type="ORF">SAMN06295920_107140</name>
</gene>
<comment type="similarity">
    <text evidence="1 2">Belongs to the short-chain dehydrogenases/reductases (SDR) family.</text>
</comment>